<evidence type="ECO:0000259" key="4">
    <source>
        <dbReference type="PROSITE" id="PS50106"/>
    </source>
</evidence>
<dbReference type="EMBL" id="JAAMOX010000001">
    <property type="protein sequence ID" value="NIH52363.1"/>
    <property type="molecule type" value="Genomic_DNA"/>
</dbReference>
<dbReference type="Gene3D" id="2.30.42.10">
    <property type="match status" value="1"/>
</dbReference>
<reference evidence="6 7" key="1">
    <citation type="submission" date="2020-02" db="EMBL/GenBank/DDBJ databases">
        <title>Sequencing the genomes of 1000 actinobacteria strains.</title>
        <authorList>
            <person name="Klenk H.-P."/>
        </authorList>
    </citation>
    <scope>NUCLEOTIDE SEQUENCE [LARGE SCALE GENOMIC DNA]</scope>
    <source>
        <strain evidence="6 7">DSM 27960</strain>
    </source>
</reference>
<dbReference type="SUPFAM" id="SSF54211">
    <property type="entry name" value="Ribosomal protein S5 domain 2-like"/>
    <property type="match status" value="1"/>
</dbReference>
<proteinExistence type="inferred from homology"/>
<dbReference type="Proteomes" id="UP000541033">
    <property type="component" value="Unassembled WGS sequence"/>
</dbReference>
<name>A0A7X5QYK9_9MICO</name>
<dbReference type="InterPro" id="IPR014721">
    <property type="entry name" value="Ribsml_uS5_D2-typ_fold_subgr"/>
</dbReference>
<evidence type="ECO:0000256" key="3">
    <source>
        <dbReference type="SAM" id="Phobius"/>
    </source>
</evidence>
<feature type="active site" evidence="1">
    <location>
        <position position="323"/>
    </location>
</feature>
<accession>A0A7X5QYK9</accession>
<organism evidence="6 7">
    <name type="scientific">Lysinibacter cavernae</name>
    <dbReference type="NCBI Taxonomy" id="1640652"/>
    <lineage>
        <taxon>Bacteria</taxon>
        <taxon>Bacillati</taxon>
        <taxon>Actinomycetota</taxon>
        <taxon>Actinomycetes</taxon>
        <taxon>Micrococcales</taxon>
        <taxon>Microbacteriaceae</taxon>
        <taxon>Lysinibacter</taxon>
    </lineage>
</organism>
<dbReference type="InterPro" id="IPR008269">
    <property type="entry name" value="Lon_proteolytic"/>
</dbReference>
<dbReference type="AlphaFoldDB" id="A0A7X5QYK9"/>
<dbReference type="Pfam" id="PF05362">
    <property type="entry name" value="Lon_C"/>
    <property type="match status" value="1"/>
</dbReference>
<keyword evidence="3" id="KW-0812">Transmembrane</keyword>
<dbReference type="GO" id="GO:0004252">
    <property type="term" value="F:serine-type endopeptidase activity"/>
    <property type="evidence" value="ECO:0007669"/>
    <property type="project" value="UniProtKB-UniRule"/>
</dbReference>
<dbReference type="Gene3D" id="3.30.230.10">
    <property type="match status" value="1"/>
</dbReference>
<feature type="transmembrane region" description="Helical" evidence="3">
    <location>
        <begin position="35"/>
        <end position="53"/>
    </location>
</feature>
<keyword evidence="7" id="KW-1185">Reference proteome</keyword>
<dbReference type="InterPro" id="IPR020568">
    <property type="entry name" value="Ribosomal_Su5_D2-typ_SF"/>
</dbReference>
<dbReference type="InterPro" id="IPR001478">
    <property type="entry name" value="PDZ"/>
</dbReference>
<sequence>MINNNPGEFGEHGTPVVPSVPLTPEAIRQRKRRRVATAALVVAALSIGTLALLPSPYVIEQPGPVYNTLGTVTIDEKQEPMIKIEGAPTHKTTGELNLLTVSMIGNPDQSASWLSIGLAWFDPAKTVVPIEAVFPPNVTTKQRNEENQVLMEDSQQTAIAASLTAQKIDFISHLTVGSIADKMPAKDVLEVGDIITSANGTPVTDADQLRSIIDSNGTENPVELTIERDGEAKSVSLTPVEISSNTGQTAVVIGIGLMTQYEFPIDVTIQLDRVGGPSAGMMFALGITDKMTEGDLAGGENISGTGTISADGTVGAIGGARQKVFAAASAGSTVFLLPAGNCPDLGTGLPKGIEVFPVETLNDSLAILDAVSSKSDMGTFDRCPVG</sequence>
<dbReference type="RefSeq" id="WP_167146806.1">
    <property type="nucleotide sequence ID" value="NZ_JAAMOX010000001.1"/>
</dbReference>
<keyword evidence="1" id="KW-0720">Serine protease</keyword>
<feature type="domain" description="Lon proteolytic" evidence="5">
    <location>
        <begin position="274"/>
        <end position="371"/>
    </location>
</feature>
<evidence type="ECO:0000313" key="7">
    <source>
        <dbReference type="Proteomes" id="UP000541033"/>
    </source>
</evidence>
<gene>
    <name evidence="6" type="ORF">FHX76_000231</name>
</gene>
<keyword evidence="1" id="KW-0378">Hydrolase</keyword>
<comment type="similarity">
    <text evidence="1">Belongs to the peptidase S16 family.</text>
</comment>
<dbReference type="PROSITE" id="PS50106">
    <property type="entry name" value="PDZ"/>
    <property type="match status" value="1"/>
</dbReference>
<dbReference type="PROSITE" id="PS51786">
    <property type="entry name" value="LON_PROTEOLYTIC"/>
    <property type="match status" value="1"/>
</dbReference>
<dbReference type="GO" id="GO:0004176">
    <property type="term" value="F:ATP-dependent peptidase activity"/>
    <property type="evidence" value="ECO:0007669"/>
    <property type="project" value="UniProtKB-UniRule"/>
</dbReference>
<feature type="domain" description="PDZ" evidence="4">
    <location>
        <begin position="148"/>
        <end position="230"/>
    </location>
</feature>
<dbReference type="SUPFAM" id="SSF50156">
    <property type="entry name" value="PDZ domain-like"/>
    <property type="match status" value="1"/>
</dbReference>
<dbReference type="InterPro" id="IPR036034">
    <property type="entry name" value="PDZ_sf"/>
</dbReference>
<feature type="region of interest" description="Disordered" evidence="2">
    <location>
        <begin position="1"/>
        <end position="20"/>
    </location>
</feature>
<feature type="active site" evidence="1">
    <location>
        <position position="278"/>
    </location>
</feature>
<evidence type="ECO:0000256" key="2">
    <source>
        <dbReference type="SAM" id="MobiDB-lite"/>
    </source>
</evidence>
<dbReference type="EC" id="3.4.21.53" evidence="1"/>
<comment type="catalytic activity">
    <reaction evidence="1">
        <text>Hydrolysis of proteins in presence of ATP.</text>
        <dbReference type="EC" id="3.4.21.53"/>
    </reaction>
</comment>
<comment type="caution">
    <text evidence="6">The sequence shown here is derived from an EMBL/GenBank/DDBJ whole genome shotgun (WGS) entry which is preliminary data.</text>
</comment>
<dbReference type="SMART" id="SM00228">
    <property type="entry name" value="PDZ"/>
    <property type="match status" value="1"/>
</dbReference>
<keyword evidence="1" id="KW-0645">Protease</keyword>
<dbReference type="Pfam" id="PF13180">
    <property type="entry name" value="PDZ_2"/>
    <property type="match status" value="1"/>
</dbReference>
<protein>
    <recommendedName>
        <fullName evidence="1">endopeptidase La</fullName>
        <ecNumber evidence="1">3.4.21.53</ecNumber>
    </recommendedName>
</protein>
<dbReference type="GO" id="GO:0006508">
    <property type="term" value="P:proteolysis"/>
    <property type="evidence" value="ECO:0007669"/>
    <property type="project" value="UniProtKB-KW"/>
</dbReference>
<keyword evidence="3" id="KW-1133">Transmembrane helix</keyword>
<evidence type="ECO:0000256" key="1">
    <source>
        <dbReference type="PROSITE-ProRule" id="PRU01122"/>
    </source>
</evidence>
<evidence type="ECO:0000259" key="5">
    <source>
        <dbReference type="PROSITE" id="PS51786"/>
    </source>
</evidence>
<keyword evidence="3" id="KW-0472">Membrane</keyword>
<evidence type="ECO:0000313" key="6">
    <source>
        <dbReference type="EMBL" id="NIH52363.1"/>
    </source>
</evidence>